<evidence type="ECO:0000313" key="4">
    <source>
        <dbReference type="Proteomes" id="UP001530315"/>
    </source>
</evidence>
<feature type="transmembrane region" description="Helical" evidence="2">
    <location>
        <begin position="202"/>
        <end position="223"/>
    </location>
</feature>
<keyword evidence="4" id="KW-1185">Reference proteome</keyword>
<gene>
    <name evidence="3" type="ORF">ACHAW5_001793</name>
</gene>
<evidence type="ECO:0008006" key="5">
    <source>
        <dbReference type="Google" id="ProtNLM"/>
    </source>
</evidence>
<organism evidence="3 4">
    <name type="scientific">Stephanodiscus triporus</name>
    <dbReference type="NCBI Taxonomy" id="2934178"/>
    <lineage>
        <taxon>Eukaryota</taxon>
        <taxon>Sar</taxon>
        <taxon>Stramenopiles</taxon>
        <taxon>Ochrophyta</taxon>
        <taxon>Bacillariophyta</taxon>
        <taxon>Coscinodiscophyceae</taxon>
        <taxon>Thalassiosirophycidae</taxon>
        <taxon>Stephanodiscales</taxon>
        <taxon>Stephanodiscaceae</taxon>
        <taxon>Stephanodiscus</taxon>
    </lineage>
</organism>
<keyword evidence="2" id="KW-0812">Transmembrane</keyword>
<sequence>MDISSLKAKREMRSSKTASGSMGSAKKGRKKTRAPETQSAGQPSGRSLQPSGESLRSKRSALVSEPEPARSRITVESEDGESVTGAGAGTKVARCTVGLLHAMDIGLGVSLIVYGGLVHATAVTAAAISYGLVLLLGALAGAIGYFSACGRRGLRASAIAGFLTCILDIGTFVAILVSWDSFIGFLNENYEHLMLSEDSVEMIQGLKIPLAVIFVVLASLEVLRGFVMWGMKDILPEQAVRVTPLSRSTSVSKPNWFLDLLGLTKRKKTDDFVMFDDNASMESSLLWSHNRAQPTSDDYLEFVLEHESGLSDFSKVLLPKPPEEMMDY</sequence>
<evidence type="ECO:0000256" key="1">
    <source>
        <dbReference type="SAM" id="MobiDB-lite"/>
    </source>
</evidence>
<feature type="compositionally biased region" description="Polar residues" evidence="1">
    <location>
        <begin position="35"/>
        <end position="54"/>
    </location>
</feature>
<feature type="region of interest" description="Disordered" evidence="1">
    <location>
        <begin position="1"/>
        <end position="86"/>
    </location>
</feature>
<keyword evidence="2" id="KW-0472">Membrane</keyword>
<feature type="transmembrane region" description="Helical" evidence="2">
    <location>
        <begin position="123"/>
        <end position="146"/>
    </location>
</feature>
<dbReference type="EMBL" id="JALLAZ020001716">
    <property type="protein sequence ID" value="KAL3766949.1"/>
    <property type="molecule type" value="Genomic_DNA"/>
</dbReference>
<reference evidence="3 4" key="1">
    <citation type="submission" date="2024-10" db="EMBL/GenBank/DDBJ databases">
        <title>Updated reference genomes for cyclostephanoid diatoms.</title>
        <authorList>
            <person name="Roberts W.R."/>
            <person name="Alverson A.J."/>
        </authorList>
    </citation>
    <scope>NUCLEOTIDE SEQUENCE [LARGE SCALE GENOMIC DNA]</scope>
    <source>
        <strain evidence="3 4">AJA276-08</strain>
    </source>
</reference>
<name>A0ABD3MUS0_9STRA</name>
<accession>A0ABD3MUS0</accession>
<evidence type="ECO:0000256" key="2">
    <source>
        <dbReference type="SAM" id="Phobius"/>
    </source>
</evidence>
<dbReference type="Proteomes" id="UP001530315">
    <property type="component" value="Unassembled WGS sequence"/>
</dbReference>
<keyword evidence="2" id="KW-1133">Transmembrane helix</keyword>
<feature type="transmembrane region" description="Helical" evidence="2">
    <location>
        <begin position="158"/>
        <end position="182"/>
    </location>
</feature>
<protein>
    <recommendedName>
        <fullName evidence="5">Transmembrane protein</fullName>
    </recommendedName>
</protein>
<proteinExistence type="predicted"/>
<comment type="caution">
    <text evidence="3">The sequence shown here is derived from an EMBL/GenBank/DDBJ whole genome shotgun (WGS) entry which is preliminary data.</text>
</comment>
<evidence type="ECO:0000313" key="3">
    <source>
        <dbReference type="EMBL" id="KAL3766949.1"/>
    </source>
</evidence>
<feature type="transmembrane region" description="Helical" evidence="2">
    <location>
        <begin position="97"/>
        <end position="117"/>
    </location>
</feature>
<dbReference type="AlphaFoldDB" id="A0ABD3MUS0"/>